<evidence type="ECO:0000313" key="2">
    <source>
        <dbReference type="Proteomes" id="UP001178507"/>
    </source>
</evidence>
<protein>
    <submittedName>
        <fullName evidence="1">Uncharacterized protein</fullName>
    </submittedName>
</protein>
<dbReference type="EMBL" id="CAUJNA010003265">
    <property type="protein sequence ID" value="CAJ1397413.1"/>
    <property type="molecule type" value="Genomic_DNA"/>
</dbReference>
<accession>A0AA36J0N4</accession>
<organism evidence="1 2">
    <name type="scientific">Effrenium voratum</name>
    <dbReference type="NCBI Taxonomy" id="2562239"/>
    <lineage>
        <taxon>Eukaryota</taxon>
        <taxon>Sar</taxon>
        <taxon>Alveolata</taxon>
        <taxon>Dinophyceae</taxon>
        <taxon>Suessiales</taxon>
        <taxon>Symbiodiniaceae</taxon>
        <taxon>Effrenium</taxon>
    </lineage>
</organism>
<sequence length="128" mass="13949">MAAGTTWGIGGWIAQADGIFFCFKDIYKGRLGTLVDIGEACLLLMACQLCPSAATGVVLTMGCDNTGAEAGLNSLFTTKWPLPRILQRATHHAMLHQVHLQVYHTGEHNIWADDLSTRQNLRKPLVGE</sequence>
<keyword evidence="2" id="KW-1185">Reference proteome</keyword>
<comment type="caution">
    <text evidence="1">The sequence shown here is derived from an EMBL/GenBank/DDBJ whole genome shotgun (WGS) entry which is preliminary data.</text>
</comment>
<dbReference type="AlphaFoldDB" id="A0AA36J0N4"/>
<proteinExistence type="predicted"/>
<reference evidence="1" key="1">
    <citation type="submission" date="2023-08" db="EMBL/GenBank/DDBJ databases">
        <authorList>
            <person name="Chen Y."/>
            <person name="Shah S."/>
            <person name="Dougan E. K."/>
            <person name="Thang M."/>
            <person name="Chan C."/>
        </authorList>
    </citation>
    <scope>NUCLEOTIDE SEQUENCE</scope>
</reference>
<gene>
    <name evidence="1" type="ORF">EVOR1521_LOCUS21441</name>
</gene>
<name>A0AA36J0N4_9DINO</name>
<evidence type="ECO:0000313" key="1">
    <source>
        <dbReference type="EMBL" id="CAJ1397413.1"/>
    </source>
</evidence>
<dbReference type="Proteomes" id="UP001178507">
    <property type="component" value="Unassembled WGS sequence"/>
</dbReference>